<dbReference type="STRING" id="1220924.W2RPW3"/>
<gene>
    <name evidence="2" type="ORF">HMPREF1541_06380</name>
</gene>
<reference evidence="2 3" key="1">
    <citation type="submission" date="2013-03" db="EMBL/GenBank/DDBJ databases">
        <title>The Genome Sequence of Phialophora europaea CBS 101466.</title>
        <authorList>
            <consortium name="The Broad Institute Genomics Platform"/>
            <person name="Cuomo C."/>
            <person name="de Hoog S."/>
            <person name="Gorbushina A."/>
            <person name="Walker B."/>
            <person name="Young S.K."/>
            <person name="Zeng Q."/>
            <person name="Gargeya S."/>
            <person name="Fitzgerald M."/>
            <person name="Haas B."/>
            <person name="Abouelleil A."/>
            <person name="Allen A.W."/>
            <person name="Alvarado L."/>
            <person name="Arachchi H.M."/>
            <person name="Berlin A.M."/>
            <person name="Chapman S.B."/>
            <person name="Gainer-Dewar J."/>
            <person name="Goldberg J."/>
            <person name="Griggs A."/>
            <person name="Gujja S."/>
            <person name="Hansen M."/>
            <person name="Howarth C."/>
            <person name="Imamovic A."/>
            <person name="Ireland A."/>
            <person name="Larimer J."/>
            <person name="McCowan C."/>
            <person name="Murphy C."/>
            <person name="Pearson M."/>
            <person name="Poon T.W."/>
            <person name="Priest M."/>
            <person name="Roberts A."/>
            <person name="Saif S."/>
            <person name="Shea T."/>
            <person name="Sisk P."/>
            <person name="Sykes S."/>
            <person name="Wortman J."/>
            <person name="Nusbaum C."/>
            <person name="Birren B."/>
        </authorList>
    </citation>
    <scope>NUCLEOTIDE SEQUENCE [LARGE SCALE GENOMIC DNA]</scope>
    <source>
        <strain evidence="2 3">CBS 101466</strain>
    </source>
</reference>
<dbReference type="GeneID" id="19973719"/>
<feature type="compositionally biased region" description="Polar residues" evidence="1">
    <location>
        <begin position="71"/>
        <end position="83"/>
    </location>
</feature>
<dbReference type="VEuPathDB" id="FungiDB:HMPREF1541_06380"/>
<keyword evidence="3" id="KW-1185">Reference proteome</keyword>
<dbReference type="Proteomes" id="UP000030752">
    <property type="component" value="Unassembled WGS sequence"/>
</dbReference>
<dbReference type="AlphaFoldDB" id="W2RPW3"/>
<evidence type="ECO:0000256" key="1">
    <source>
        <dbReference type="SAM" id="MobiDB-lite"/>
    </source>
</evidence>
<evidence type="ECO:0000313" key="3">
    <source>
        <dbReference type="Proteomes" id="UP000030752"/>
    </source>
</evidence>
<accession>W2RPW3</accession>
<evidence type="ECO:0000313" key="2">
    <source>
        <dbReference type="EMBL" id="ETN38345.1"/>
    </source>
</evidence>
<name>W2RPW3_CYPE1</name>
<dbReference type="InParanoid" id="W2RPW3"/>
<organism evidence="2 3">
    <name type="scientific">Cyphellophora europaea (strain CBS 101466)</name>
    <name type="common">Phialophora europaea</name>
    <dbReference type="NCBI Taxonomy" id="1220924"/>
    <lineage>
        <taxon>Eukaryota</taxon>
        <taxon>Fungi</taxon>
        <taxon>Dikarya</taxon>
        <taxon>Ascomycota</taxon>
        <taxon>Pezizomycotina</taxon>
        <taxon>Eurotiomycetes</taxon>
        <taxon>Chaetothyriomycetidae</taxon>
        <taxon>Chaetothyriales</taxon>
        <taxon>Cyphellophoraceae</taxon>
        <taxon>Cyphellophora</taxon>
    </lineage>
</organism>
<proteinExistence type="predicted"/>
<dbReference type="OrthoDB" id="5281682at2759"/>
<dbReference type="HOGENOM" id="CLU_022339_1_0_1"/>
<dbReference type="EMBL" id="KB822722">
    <property type="protein sequence ID" value="ETN38345.1"/>
    <property type="molecule type" value="Genomic_DNA"/>
</dbReference>
<dbReference type="eggNOG" id="ENOG502SM1Y">
    <property type="taxonomic scope" value="Eukaryota"/>
</dbReference>
<sequence>MQVQEMVIEDDSTALANAQYTPVTKLTRNDVHFPLTTPRRRAPSTALIADTMEADGKSMGRLTIRAGGQPFTESGDTPRNGFSQPDRVEETSTYNQTLSDLPLEVQGKVIDFIFGDMHSVSPNSHSLRGKNVSSLMRHPRRKAVSDFALVSAAWRDLVQERIYRHIKIKGTRAGLQECEDFFASNMHLSAHVRHIEVWVPVWGDKGSLVNDEPLAVLRNGGPRHLNYPLAHQPDDMSPAADPLGFTFKMAAQTATLSEIFSHISVFFDKAKVFTLEGGHCKKSNMIRHFPKVLFTDPKTQSLTRLPQIRTFAMRGSWNIMRSHADWLTIERALPNVEEWHCGYAKPRIEAELTINDILSTSPSRWRSVNVCLDGMYSKDTTTLGSSSGLVGAKQMHLCERLGDLLPQLESLSYTGKVCECLWKSALARLSKSKVECRLQSLEIVVKSCCRQRVTTVDTVTGEAVEEELGGVMADGAGISNLVFIKAFERLVLSTVEALRWAVNLRYVRIRYIDLDSECTHLNPYWILNGDHVWGIWSEEVVERLQECRPSAGYVELGDGIDIGGKVAQETEGDGRGGSTWINVPAAAHNTGAAYGAAANGPGFGGIGYAGAAHGNPERSVASLYPRLKPKSIKTSSYKILSEARGS</sequence>
<dbReference type="RefSeq" id="XP_008718934.1">
    <property type="nucleotide sequence ID" value="XM_008720712.1"/>
</dbReference>
<feature type="region of interest" description="Disordered" evidence="1">
    <location>
        <begin position="66"/>
        <end position="86"/>
    </location>
</feature>
<protein>
    <submittedName>
        <fullName evidence="2">Uncharacterized protein</fullName>
    </submittedName>
</protein>